<reference evidence="1" key="1">
    <citation type="submission" date="2024-02" db="EMBL/GenBank/DDBJ databases">
        <title>Metagenome Assembled Genome of Zalaria obscura JY119.</title>
        <authorList>
            <person name="Vighnesh L."/>
            <person name="Jagadeeshwari U."/>
            <person name="Venkata Ramana C."/>
            <person name="Sasikala C."/>
        </authorList>
    </citation>
    <scope>NUCLEOTIDE SEQUENCE</scope>
    <source>
        <strain evidence="1">JY119</strain>
    </source>
</reference>
<accession>A0ACC3S9D4</accession>
<comment type="caution">
    <text evidence="1">The sequence shown here is derived from an EMBL/GenBank/DDBJ whole genome shotgun (WGS) entry which is preliminary data.</text>
</comment>
<name>A0ACC3S9D4_9PEZI</name>
<gene>
    <name evidence="1" type="primary">BEM1</name>
    <name evidence="1" type="ORF">M8818_005882</name>
</gene>
<proteinExistence type="predicted"/>
<dbReference type="Proteomes" id="UP001320706">
    <property type="component" value="Unassembled WGS sequence"/>
</dbReference>
<keyword evidence="2" id="KW-1185">Reference proteome</keyword>
<evidence type="ECO:0000313" key="1">
    <source>
        <dbReference type="EMBL" id="KAK8201371.1"/>
    </source>
</evidence>
<dbReference type="EMBL" id="JAMKPW020000036">
    <property type="protein sequence ID" value="KAK8201371.1"/>
    <property type="molecule type" value="Genomic_DNA"/>
</dbReference>
<protein>
    <submittedName>
        <fullName evidence="1">Bud emergence protein 1</fullName>
    </submittedName>
</protein>
<evidence type="ECO:0000313" key="2">
    <source>
        <dbReference type="Proteomes" id="UP001320706"/>
    </source>
</evidence>
<organism evidence="1 2">
    <name type="scientific">Zalaria obscura</name>
    <dbReference type="NCBI Taxonomy" id="2024903"/>
    <lineage>
        <taxon>Eukaryota</taxon>
        <taxon>Fungi</taxon>
        <taxon>Dikarya</taxon>
        <taxon>Ascomycota</taxon>
        <taxon>Pezizomycotina</taxon>
        <taxon>Dothideomycetes</taxon>
        <taxon>Dothideomycetidae</taxon>
        <taxon>Dothideales</taxon>
        <taxon>Zalariaceae</taxon>
        <taxon>Zalaria</taxon>
    </lineage>
</organism>
<sequence length="637" mass="70384">MKSDKHDSKPHHISIPQKDAIAIVPPKKVIKALYDYKAPTDPPHYLSFSQGDFLHVVGRENDADWYEACNPLHGARGLVPVRYFETIGKTVRDSRGSTNSAGTTHDSGYAEAGKNHISVTSNGTASHDPMTNRMSKSMGKPGGASVYGIVSYDFHAERPDELEAKEGEAIIVIAQSNPEWFVAKPITRLGGPGLIPVSFIEIKDMHTGQTVTDPQEAIQRAGIPRVEEWKKMAADYKNTSIPLGQFGNQTSIPQGQTYSNSGLEQGMGRMSIGQGPPDANGYAYAHSRTPSSYTAQTQHQRYPHAPVSASCIEYVFQDDKFHFIVSCALANGSNWVLSRIYEDFYELQINLINSFPEEAGKTGEKRTLPYMPGPVQFVTDKISEGRRETLDQYLKQLLEMGPHITQSTLMRNFFAPREGDFEGGDEGDAQGQMPDRYSTASYQQQPQARQSGQYQPQHWHHPSAGSAAFGHQRNQSSIANVKPQGQGQGHYRTPSEFTQSANSSNGALAPPMLRQQTQTSTGTGSSGAAAPQAMKVKVWFDRETCVVLRMPGRGAFGFEELYRKIIERRRLEYRKGHEGGGEGGDREGEGETDGEEGLHVEFRDESSGDYYPLETDEDLEAAVERNEKLTLVVRADE</sequence>